<feature type="transmembrane region" description="Helical" evidence="4">
    <location>
        <begin position="207"/>
        <end position="229"/>
    </location>
</feature>
<comment type="caution">
    <text evidence="6">The sequence shown here is derived from an EMBL/GenBank/DDBJ whole genome shotgun (WGS) entry which is preliminary data.</text>
</comment>
<keyword evidence="3" id="KW-0804">Transcription</keyword>
<feature type="transmembrane region" description="Helical" evidence="4">
    <location>
        <begin position="71"/>
        <end position="92"/>
    </location>
</feature>
<proteinExistence type="predicted"/>
<keyword evidence="4" id="KW-0472">Membrane</keyword>
<keyword evidence="4" id="KW-0812">Transmembrane</keyword>
<feature type="transmembrane region" description="Helical" evidence="4">
    <location>
        <begin position="108"/>
        <end position="128"/>
    </location>
</feature>
<dbReference type="RefSeq" id="WP_057181660.1">
    <property type="nucleotide sequence ID" value="NZ_BDQM01000005.1"/>
</dbReference>
<name>A0ABQ0MSS2_9GAMM</name>
<evidence type="ECO:0000256" key="4">
    <source>
        <dbReference type="SAM" id="Phobius"/>
    </source>
</evidence>
<dbReference type="InterPro" id="IPR018060">
    <property type="entry name" value="HTH_AraC"/>
</dbReference>
<dbReference type="PANTHER" id="PTHR43280">
    <property type="entry name" value="ARAC-FAMILY TRANSCRIPTIONAL REGULATOR"/>
    <property type="match status" value="1"/>
</dbReference>
<dbReference type="Gene3D" id="1.10.10.60">
    <property type="entry name" value="Homeodomain-like"/>
    <property type="match status" value="2"/>
</dbReference>
<dbReference type="PROSITE" id="PS01124">
    <property type="entry name" value="HTH_ARAC_FAMILY_2"/>
    <property type="match status" value="1"/>
</dbReference>
<keyword evidence="2" id="KW-0238">DNA-binding</keyword>
<feature type="transmembrane region" description="Helical" evidence="4">
    <location>
        <begin position="41"/>
        <end position="59"/>
    </location>
</feature>
<organism evidence="6 7">
    <name type="scientific">Colwellia marinimaniae</name>
    <dbReference type="NCBI Taxonomy" id="1513592"/>
    <lineage>
        <taxon>Bacteria</taxon>
        <taxon>Pseudomonadati</taxon>
        <taxon>Pseudomonadota</taxon>
        <taxon>Gammaproteobacteria</taxon>
        <taxon>Alteromonadales</taxon>
        <taxon>Colwelliaceae</taxon>
        <taxon>Colwellia</taxon>
    </lineage>
</organism>
<dbReference type="Pfam" id="PF12833">
    <property type="entry name" value="HTH_18"/>
    <property type="match status" value="1"/>
</dbReference>
<evidence type="ECO:0000256" key="3">
    <source>
        <dbReference type="ARBA" id="ARBA00023163"/>
    </source>
</evidence>
<evidence type="ECO:0000313" key="6">
    <source>
        <dbReference type="EMBL" id="GAW95412.1"/>
    </source>
</evidence>
<protein>
    <submittedName>
        <fullName evidence="6">AraC family transcriptional regulator</fullName>
    </submittedName>
</protein>
<gene>
    <name evidence="6" type="ORF">MTCD1_01014</name>
</gene>
<dbReference type="PANTHER" id="PTHR43280:SF2">
    <property type="entry name" value="HTH-TYPE TRANSCRIPTIONAL REGULATOR EXSA"/>
    <property type="match status" value="1"/>
</dbReference>
<feature type="transmembrane region" description="Helical" evidence="4">
    <location>
        <begin position="184"/>
        <end position="202"/>
    </location>
</feature>
<feature type="transmembrane region" description="Helical" evidence="4">
    <location>
        <begin position="12"/>
        <end position="29"/>
    </location>
</feature>
<dbReference type="SMART" id="SM00342">
    <property type="entry name" value="HTH_ARAC"/>
    <property type="match status" value="1"/>
</dbReference>
<accession>A0ABQ0MSS2</accession>
<dbReference type="InterPro" id="IPR009057">
    <property type="entry name" value="Homeodomain-like_sf"/>
</dbReference>
<evidence type="ECO:0000313" key="7">
    <source>
        <dbReference type="Proteomes" id="UP000197068"/>
    </source>
</evidence>
<dbReference type="Proteomes" id="UP000197068">
    <property type="component" value="Unassembled WGS sequence"/>
</dbReference>
<keyword evidence="4" id="KW-1133">Transmembrane helix</keyword>
<dbReference type="InterPro" id="IPR018062">
    <property type="entry name" value="HTH_AraC-typ_CS"/>
</dbReference>
<feature type="transmembrane region" description="Helical" evidence="4">
    <location>
        <begin position="235"/>
        <end position="251"/>
    </location>
</feature>
<feature type="domain" description="HTH araC/xylS-type" evidence="5">
    <location>
        <begin position="283"/>
        <end position="391"/>
    </location>
</feature>
<reference evidence="6 7" key="1">
    <citation type="submission" date="2017-06" db="EMBL/GenBank/DDBJ databases">
        <title>Whole Genome Sequences of Colwellia marinimaniae MTCD1.</title>
        <authorList>
            <person name="Kusumoto H."/>
            <person name="Inoue M."/>
            <person name="Tanikawa K."/>
            <person name="Maeji H."/>
            <person name="Cameron J.H."/>
            <person name="Bartlett D.H."/>
        </authorList>
    </citation>
    <scope>NUCLEOTIDE SEQUENCE [LARGE SCALE GENOMIC DNA]</scope>
    <source>
        <strain evidence="6 7">MTCD1</strain>
    </source>
</reference>
<evidence type="ECO:0000259" key="5">
    <source>
        <dbReference type="PROSITE" id="PS01124"/>
    </source>
</evidence>
<evidence type="ECO:0000256" key="2">
    <source>
        <dbReference type="ARBA" id="ARBA00023125"/>
    </source>
</evidence>
<dbReference type="PROSITE" id="PS00041">
    <property type="entry name" value="HTH_ARAC_FAMILY_1"/>
    <property type="match status" value="1"/>
</dbReference>
<dbReference type="SUPFAM" id="SSF46689">
    <property type="entry name" value="Homeodomain-like"/>
    <property type="match status" value="1"/>
</dbReference>
<dbReference type="EMBL" id="BDQM01000005">
    <property type="protein sequence ID" value="GAW95412.1"/>
    <property type="molecule type" value="Genomic_DNA"/>
</dbReference>
<sequence length="397" mass="45614">MKTLLFNSHDIVLLVACYICFLFAAMTLLGRSKADSTPRFLGFFLLSQAGISAYVLALYGEDFHLWSVAHMPWVFSTLELALWLEGPLLLLYTRSTLYQQLSFKKVDLVLLLPLLIYLVTLVLVKVQFTTAQGVDFLLFLRAEHIQYYEHLRNVVRAGFGVWALFTIRHYQNQLSTAYSNTESVNYTWLKLLVVGFIVLRLWSESYLIIYTLVTAIFDASTVTLINFNLMGIIENYGQLLLVSTLLFFALSDPRNILRVSKETLDGITNKDITKTDKPNTYSPEQVTRVGNHMEKQRPYLNNQLKIDDLARQVSLSPKLLSNLINREFEVNFFEYVNRYRLKEVSAYLTDPNMANQSIIDLAFLAGYNSKSSFNRLFKLDTGKTPSQFRKEKLPAPP</sequence>
<keyword evidence="1" id="KW-0805">Transcription regulation</keyword>
<evidence type="ECO:0000256" key="1">
    <source>
        <dbReference type="ARBA" id="ARBA00023015"/>
    </source>
</evidence>
<keyword evidence="7" id="KW-1185">Reference proteome</keyword>